<dbReference type="InterPro" id="IPR010998">
    <property type="entry name" value="Integrase_recombinase_N"/>
</dbReference>
<sequence>MEKRKIRGDLLLTYQSNLKNRILPASGHLRIDQIKPLHIVNFIDSLSKD</sequence>
<evidence type="ECO:0000313" key="3">
    <source>
        <dbReference type="EMBL" id="MCY9695908.1"/>
    </source>
</evidence>
<dbReference type="InterPro" id="IPR004107">
    <property type="entry name" value="Integrase_SAM-like_N"/>
</dbReference>
<dbReference type="Proteomes" id="UP001527099">
    <property type="component" value="Unassembled WGS sequence"/>
</dbReference>
<protein>
    <submittedName>
        <fullName evidence="3">N-terminal phage integrase SAM-like domain-containing protein</fullName>
    </submittedName>
</protein>
<gene>
    <name evidence="3" type="ORF">M5X19_23820</name>
</gene>
<evidence type="ECO:0000256" key="1">
    <source>
        <dbReference type="ARBA" id="ARBA00023125"/>
    </source>
</evidence>
<evidence type="ECO:0000313" key="4">
    <source>
        <dbReference type="Proteomes" id="UP001527099"/>
    </source>
</evidence>
<evidence type="ECO:0000259" key="2">
    <source>
        <dbReference type="Pfam" id="PF14659"/>
    </source>
</evidence>
<keyword evidence="1" id="KW-0238">DNA-binding</keyword>
<comment type="caution">
    <text evidence="3">The sequence shown here is derived from an EMBL/GenBank/DDBJ whole genome shotgun (WGS) entry which is preliminary data.</text>
</comment>
<feature type="domain" description="Integrase SAM-like N-terminal" evidence="2">
    <location>
        <begin position="12"/>
        <end position="46"/>
    </location>
</feature>
<dbReference type="EMBL" id="JAMDMX010000083">
    <property type="protein sequence ID" value="MCY9695908.1"/>
    <property type="molecule type" value="Genomic_DNA"/>
</dbReference>
<keyword evidence="4" id="KW-1185">Reference proteome</keyword>
<dbReference type="Pfam" id="PF14659">
    <property type="entry name" value="Phage_int_SAM_3"/>
    <property type="match status" value="1"/>
</dbReference>
<dbReference type="Gene3D" id="1.10.150.130">
    <property type="match status" value="1"/>
</dbReference>
<accession>A0ABT4GI88</accession>
<dbReference type="RefSeq" id="WP_084160527.1">
    <property type="nucleotide sequence ID" value="NZ_JAMDMW010000137.1"/>
</dbReference>
<name>A0ABT4GI88_9BACL</name>
<organism evidence="3 4">
    <name type="scientific">Paenibacillus alginolyticus</name>
    <dbReference type="NCBI Taxonomy" id="59839"/>
    <lineage>
        <taxon>Bacteria</taxon>
        <taxon>Bacillati</taxon>
        <taxon>Bacillota</taxon>
        <taxon>Bacilli</taxon>
        <taxon>Bacillales</taxon>
        <taxon>Paenibacillaceae</taxon>
        <taxon>Paenibacillus</taxon>
    </lineage>
</organism>
<proteinExistence type="predicted"/>
<reference evidence="3 4" key="1">
    <citation type="submission" date="2022-05" db="EMBL/GenBank/DDBJ databases">
        <title>Genome Sequencing of Bee-Associated Microbes.</title>
        <authorList>
            <person name="Dunlap C."/>
        </authorList>
    </citation>
    <scope>NUCLEOTIDE SEQUENCE [LARGE SCALE GENOMIC DNA]</scope>
    <source>
        <strain evidence="3 4">NRRL B-14421</strain>
    </source>
</reference>